<comment type="similarity">
    <text evidence="4 6">Belongs to the GART family.</text>
</comment>
<evidence type="ECO:0000256" key="5">
    <source>
        <dbReference type="ARBA" id="ARBA00047664"/>
    </source>
</evidence>
<dbReference type="GO" id="GO:0006189">
    <property type="term" value="P:'de novo' IMP biosynthetic process"/>
    <property type="evidence" value="ECO:0007669"/>
    <property type="project" value="UniProtKB-UniRule"/>
</dbReference>
<dbReference type="HAMAP" id="MF_01930">
    <property type="entry name" value="PurN"/>
    <property type="match status" value="1"/>
</dbReference>
<feature type="binding site" evidence="6">
    <location>
        <begin position="15"/>
        <end position="17"/>
    </location>
    <ligand>
        <name>N(1)-(5-phospho-beta-D-ribosyl)glycinamide</name>
        <dbReference type="ChEBI" id="CHEBI:143788"/>
    </ligand>
</feature>
<reference evidence="8 9" key="1">
    <citation type="journal article" date="1992" name="Lakartidningen">
        <title>[Penicillin V and not amoxicillin is the first choice preparation in acute otitis].</title>
        <authorList>
            <person name="Kamme C."/>
            <person name="Lundgren K."/>
            <person name="Prellner K."/>
        </authorList>
    </citation>
    <scope>NUCLEOTIDE SEQUENCE [LARGE SCALE GENOMIC DNA]</scope>
    <source>
        <strain evidence="8 9">PC2777IV</strain>
    </source>
</reference>
<dbReference type="InterPro" id="IPR004607">
    <property type="entry name" value="GART"/>
</dbReference>
<feature type="site" description="Raises pKa of active site His" evidence="6">
    <location>
        <position position="157"/>
    </location>
</feature>
<dbReference type="InterPro" id="IPR002376">
    <property type="entry name" value="Formyl_transf_N"/>
</dbReference>
<organism evidence="8 9">
    <name type="scientific">Brachyspira aalborgi</name>
    <dbReference type="NCBI Taxonomy" id="29522"/>
    <lineage>
        <taxon>Bacteria</taxon>
        <taxon>Pseudomonadati</taxon>
        <taxon>Spirochaetota</taxon>
        <taxon>Spirochaetia</taxon>
        <taxon>Brachyspirales</taxon>
        <taxon>Brachyspiraceae</taxon>
        <taxon>Brachyspira</taxon>
    </lineage>
</organism>
<dbReference type="NCBIfam" id="TIGR00639">
    <property type="entry name" value="PurN"/>
    <property type="match status" value="1"/>
</dbReference>
<dbReference type="GO" id="GO:0004644">
    <property type="term" value="F:phosphoribosylglycinamide formyltransferase activity"/>
    <property type="evidence" value="ECO:0007669"/>
    <property type="project" value="UniProtKB-UniRule"/>
</dbReference>
<feature type="binding site" evidence="6">
    <location>
        <position position="114"/>
    </location>
    <ligand>
        <name>(6R)-10-formyltetrahydrofolate</name>
        <dbReference type="ChEBI" id="CHEBI:195366"/>
    </ligand>
</feature>
<evidence type="ECO:0000256" key="4">
    <source>
        <dbReference type="ARBA" id="ARBA00038440"/>
    </source>
</evidence>
<dbReference type="UniPathway" id="UPA00074">
    <property type="reaction ID" value="UER00126"/>
</dbReference>
<accession>A0A5C8FZG0</accession>
<comment type="catalytic activity">
    <reaction evidence="5 6">
        <text>N(1)-(5-phospho-beta-D-ribosyl)glycinamide + (6R)-10-formyltetrahydrofolate = N(2)-formyl-N(1)-(5-phospho-beta-D-ribosyl)glycinamide + (6S)-5,6,7,8-tetrahydrofolate + H(+)</text>
        <dbReference type="Rhea" id="RHEA:15053"/>
        <dbReference type="ChEBI" id="CHEBI:15378"/>
        <dbReference type="ChEBI" id="CHEBI:57453"/>
        <dbReference type="ChEBI" id="CHEBI:143788"/>
        <dbReference type="ChEBI" id="CHEBI:147286"/>
        <dbReference type="ChEBI" id="CHEBI:195366"/>
        <dbReference type="EC" id="2.1.2.2"/>
    </reaction>
</comment>
<comment type="pathway">
    <text evidence="1 6">Purine metabolism; IMP biosynthesis via de novo pathway; N(2)-formyl-N(1)-(5-phospho-D-ribosyl)glycinamide from N(1)-(5-phospho-D-ribosyl)glycinamide (10-formyl THF route): step 1/1.</text>
</comment>
<comment type="function">
    <text evidence="6">Catalyzes the transfer of a formyl group from 10-formyltetrahydrofolate to 5-phospho-ribosyl-glycinamide (GAR), producing 5-phospho-ribosyl-N-formylglycinamide (FGAR) and tetrahydrofolate.</text>
</comment>
<dbReference type="PROSITE" id="PS00373">
    <property type="entry name" value="GART"/>
    <property type="match status" value="1"/>
</dbReference>
<evidence type="ECO:0000256" key="2">
    <source>
        <dbReference type="ARBA" id="ARBA00022679"/>
    </source>
</evidence>
<dbReference type="OrthoDB" id="9806170at2"/>
<dbReference type="PANTHER" id="PTHR43369">
    <property type="entry name" value="PHOSPHORIBOSYLGLYCINAMIDE FORMYLTRANSFERASE"/>
    <property type="match status" value="1"/>
</dbReference>
<comment type="caution">
    <text evidence="8">The sequence shown here is derived from an EMBL/GenBank/DDBJ whole genome shotgun (WGS) entry which is preliminary data.</text>
</comment>
<feature type="domain" description="Formyl transferase N-terminal" evidence="7">
    <location>
        <begin position="6"/>
        <end position="190"/>
    </location>
</feature>
<keyword evidence="3 6" id="KW-0658">Purine biosynthesis</keyword>
<dbReference type="Pfam" id="PF00551">
    <property type="entry name" value="Formyl_trans_N"/>
    <property type="match status" value="1"/>
</dbReference>
<dbReference type="PANTHER" id="PTHR43369:SF2">
    <property type="entry name" value="PHOSPHORIBOSYLGLYCINAMIDE FORMYLTRANSFERASE"/>
    <property type="match status" value="1"/>
</dbReference>
<dbReference type="EMBL" id="SAYJ01000019">
    <property type="protein sequence ID" value="TXJ55001.1"/>
    <property type="molecule type" value="Genomic_DNA"/>
</dbReference>
<evidence type="ECO:0000259" key="7">
    <source>
        <dbReference type="Pfam" id="PF00551"/>
    </source>
</evidence>
<dbReference type="InterPro" id="IPR036477">
    <property type="entry name" value="Formyl_transf_N_sf"/>
</dbReference>
<dbReference type="SUPFAM" id="SSF53328">
    <property type="entry name" value="Formyltransferase"/>
    <property type="match status" value="1"/>
</dbReference>
<feature type="active site" description="Proton donor" evidence="6">
    <location>
        <position position="116"/>
    </location>
</feature>
<evidence type="ECO:0000313" key="8">
    <source>
        <dbReference type="EMBL" id="TXJ55001.1"/>
    </source>
</evidence>
<evidence type="ECO:0000256" key="6">
    <source>
        <dbReference type="HAMAP-Rule" id="MF_01930"/>
    </source>
</evidence>
<evidence type="ECO:0000256" key="3">
    <source>
        <dbReference type="ARBA" id="ARBA00022755"/>
    </source>
</evidence>
<protein>
    <recommendedName>
        <fullName evidence="6">Phosphoribosylglycinamide formyltransferase</fullName>
        <ecNumber evidence="6">2.1.2.2</ecNumber>
    </recommendedName>
    <alternativeName>
        <fullName evidence="6">5'-phosphoribosylglycinamide transformylase</fullName>
    </alternativeName>
    <alternativeName>
        <fullName evidence="6">GAR transformylase</fullName>
        <shortName evidence="6">GART</shortName>
    </alternativeName>
</protein>
<evidence type="ECO:0000256" key="1">
    <source>
        <dbReference type="ARBA" id="ARBA00005054"/>
    </source>
</evidence>
<dbReference type="RefSeq" id="WP_147529801.1">
    <property type="nucleotide sequence ID" value="NZ_SAYJ01000019.1"/>
</dbReference>
<dbReference type="Gene3D" id="3.40.50.170">
    <property type="entry name" value="Formyl transferase, N-terminal domain"/>
    <property type="match status" value="1"/>
</dbReference>
<feature type="binding site" evidence="6">
    <location>
        <position position="68"/>
    </location>
    <ligand>
        <name>(6R)-10-formyltetrahydrofolate</name>
        <dbReference type="ChEBI" id="CHEBI:195366"/>
    </ligand>
</feature>
<dbReference type="EC" id="2.1.2.2" evidence="6"/>
<proteinExistence type="inferred from homology"/>
<dbReference type="AlphaFoldDB" id="A0A5C8FZG0"/>
<sequence>MNKKIRIAVLVSGNGTNLQALINAQKNKIIKSGKIELVISNNSNAFALKRAEKAKIPFEIISKKECKKIEEIEEFERKLKEILKSYKIELIVLAGFMSVLSKNFVKDYPKRIINIHPSLIPSFCGKNFYGIKVHEEAIKRGVKITGATTHFVNEIVDGGEIIMQKAVKVLYNDTAEKLQKRVMESAEWIILPKTVEKVCKSLIL</sequence>
<name>A0A5C8FZG0_9SPIR</name>
<evidence type="ECO:0000313" key="9">
    <source>
        <dbReference type="Proteomes" id="UP000325013"/>
    </source>
</evidence>
<dbReference type="Proteomes" id="UP000325013">
    <property type="component" value="Unassembled WGS sequence"/>
</dbReference>
<comment type="caution">
    <text evidence="6">Lacks conserved residue(s) required for the propagation of feature annotation.</text>
</comment>
<dbReference type="InterPro" id="IPR001555">
    <property type="entry name" value="GART_AS"/>
</dbReference>
<keyword evidence="2 6" id="KW-0808">Transferase</keyword>
<dbReference type="CDD" id="cd08645">
    <property type="entry name" value="FMT_core_GART"/>
    <property type="match status" value="1"/>
</dbReference>
<gene>
    <name evidence="6" type="primary">purN</name>
    <name evidence="8" type="ORF">EPJ67_12175</name>
</gene>
<dbReference type="GO" id="GO:0005829">
    <property type="term" value="C:cytosol"/>
    <property type="evidence" value="ECO:0007669"/>
    <property type="project" value="TreeGrafter"/>
</dbReference>